<dbReference type="InterPro" id="IPR020843">
    <property type="entry name" value="ER"/>
</dbReference>
<dbReference type="InterPro" id="IPR050129">
    <property type="entry name" value="Zn_alcohol_dh"/>
</dbReference>
<feature type="domain" description="Enoyl reductase (ER)" evidence="5">
    <location>
        <begin position="12"/>
        <end position="347"/>
    </location>
</feature>
<dbReference type="InterPro" id="IPR013154">
    <property type="entry name" value="ADH-like_N"/>
</dbReference>
<keyword evidence="4" id="KW-0560">Oxidoreductase</keyword>
<evidence type="ECO:0000313" key="7">
    <source>
        <dbReference type="Proteomes" id="UP000831775"/>
    </source>
</evidence>
<reference evidence="6 7" key="1">
    <citation type="submission" date="2022-04" db="EMBL/GenBank/DDBJ databases">
        <title>Leucobacter sp. isolated from rhizosphere of onion.</title>
        <authorList>
            <person name="Won M."/>
            <person name="Lee C.-M."/>
            <person name="Woen H.-Y."/>
            <person name="Kwon S.-W."/>
        </authorList>
    </citation>
    <scope>NUCLEOTIDE SEQUENCE [LARGE SCALE GENOMIC DNA]</scope>
    <source>
        <strain evidence="6 7">H25R-14</strain>
    </source>
</reference>
<evidence type="ECO:0000313" key="6">
    <source>
        <dbReference type="EMBL" id="UOQ59242.1"/>
    </source>
</evidence>
<proteinExistence type="predicted"/>
<dbReference type="RefSeq" id="WP_244684149.1">
    <property type="nucleotide sequence ID" value="NZ_CP095043.1"/>
</dbReference>
<evidence type="ECO:0000256" key="4">
    <source>
        <dbReference type="ARBA" id="ARBA00023002"/>
    </source>
</evidence>
<evidence type="ECO:0000259" key="5">
    <source>
        <dbReference type="SMART" id="SM00829"/>
    </source>
</evidence>
<dbReference type="InterPro" id="IPR013149">
    <property type="entry name" value="ADH-like_C"/>
</dbReference>
<dbReference type="EMBL" id="CP095043">
    <property type="protein sequence ID" value="UOQ59242.1"/>
    <property type="molecule type" value="Genomic_DNA"/>
</dbReference>
<dbReference type="Gene3D" id="3.40.50.720">
    <property type="entry name" value="NAD(P)-binding Rossmann-like Domain"/>
    <property type="match status" value="1"/>
</dbReference>
<protein>
    <submittedName>
        <fullName evidence="6">Alcohol dehydrogenase catalytic domain-containing protein</fullName>
    </submittedName>
</protein>
<keyword evidence="3" id="KW-0862">Zinc</keyword>
<dbReference type="Pfam" id="PF00107">
    <property type="entry name" value="ADH_zinc_N"/>
    <property type="match status" value="1"/>
</dbReference>
<dbReference type="Gene3D" id="3.90.180.10">
    <property type="entry name" value="Medium-chain alcohol dehydrogenases, catalytic domain"/>
    <property type="match status" value="1"/>
</dbReference>
<organism evidence="6 7">
    <name type="scientific">Leucobacter rhizosphaerae</name>
    <dbReference type="NCBI Taxonomy" id="2932245"/>
    <lineage>
        <taxon>Bacteria</taxon>
        <taxon>Bacillati</taxon>
        <taxon>Actinomycetota</taxon>
        <taxon>Actinomycetes</taxon>
        <taxon>Micrococcales</taxon>
        <taxon>Microbacteriaceae</taxon>
        <taxon>Leucobacter</taxon>
    </lineage>
</organism>
<dbReference type="Proteomes" id="UP000831775">
    <property type="component" value="Chromosome"/>
</dbReference>
<dbReference type="InterPro" id="IPR036291">
    <property type="entry name" value="NAD(P)-bd_dom_sf"/>
</dbReference>
<keyword evidence="7" id="KW-1185">Reference proteome</keyword>
<dbReference type="SUPFAM" id="SSF50129">
    <property type="entry name" value="GroES-like"/>
    <property type="match status" value="1"/>
</dbReference>
<gene>
    <name evidence="6" type="ORF">MUN76_09245</name>
</gene>
<name>A0ABY4FSM2_9MICO</name>
<dbReference type="SMART" id="SM00829">
    <property type="entry name" value="PKS_ER"/>
    <property type="match status" value="1"/>
</dbReference>
<evidence type="ECO:0000256" key="3">
    <source>
        <dbReference type="ARBA" id="ARBA00022833"/>
    </source>
</evidence>
<accession>A0ABY4FSM2</accession>
<dbReference type="PANTHER" id="PTHR43401">
    <property type="entry name" value="L-THREONINE 3-DEHYDROGENASE"/>
    <property type="match status" value="1"/>
</dbReference>
<evidence type="ECO:0000256" key="2">
    <source>
        <dbReference type="ARBA" id="ARBA00022723"/>
    </source>
</evidence>
<dbReference type="Pfam" id="PF08240">
    <property type="entry name" value="ADH_N"/>
    <property type="match status" value="1"/>
</dbReference>
<evidence type="ECO:0000256" key="1">
    <source>
        <dbReference type="ARBA" id="ARBA00001947"/>
    </source>
</evidence>
<dbReference type="PANTHER" id="PTHR43401:SF2">
    <property type="entry name" value="L-THREONINE 3-DEHYDROGENASE"/>
    <property type="match status" value="1"/>
</dbReference>
<dbReference type="InterPro" id="IPR011032">
    <property type="entry name" value="GroES-like_sf"/>
</dbReference>
<keyword evidence="2" id="KW-0479">Metal-binding</keyword>
<comment type="cofactor">
    <cofactor evidence="1">
        <name>Zn(2+)</name>
        <dbReference type="ChEBI" id="CHEBI:29105"/>
    </cofactor>
</comment>
<sequence>MATQMKAAVYYGAGDVRIEQVAAPAPGPGEVLIRVTRSGVCGTDASEWKSGPNIFPVHRTHPHSGHHGPLILGHEFIGEVLESDDARFAPGDRVASGAGVSCGTCARCVEGRTNLCERYRTHGLNVEGGMAELVAVAADTLVHIPDTLGDDAAGLAQPLAVGLHAARRAGVRSGDRVVLIGAGAIGTFVLAGLQHLADVDVTVVDFAGSRLDRARRLGASRIIAADGADVESEIAELQGGIDIVIEASGARGQLNRAIGLARDGGTVLQVGLPTGLQEVDIHQLVFREITIRTTLAHVCADDMPDALSILASTGLAGEMLDSVRSLEELPAQLDRLATGQLEGKVLFDPRV</sequence>
<dbReference type="SUPFAM" id="SSF51735">
    <property type="entry name" value="NAD(P)-binding Rossmann-fold domains"/>
    <property type="match status" value="1"/>
</dbReference>